<dbReference type="Proteomes" id="UP000239494">
    <property type="component" value="Unassembled WGS sequence"/>
</dbReference>
<evidence type="ECO:0000256" key="6">
    <source>
        <dbReference type="ARBA" id="ARBA00022723"/>
    </source>
</evidence>
<keyword evidence="12" id="KW-1185">Reference proteome</keyword>
<evidence type="ECO:0000256" key="4">
    <source>
        <dbReference type="ARBA" id="ARBA00022630"/>
    </source>
</evidence>
<evidence type="ECO:0000256" key="7">
    <source>
        <dbReference type="ARBA" id="ARBA00022827"/>
    </source>
</evidence>
<dbReference type="Pfam" id="PF02424">
    <property type="entry name" value="ApbE"/>
    <property type="match status" value="1"/>
</dbReference>
<evidence type="ECO:0000256" key="10">
    <source>
        <dbReference type="ARBA" id="ARBA00048540"/>
    </source>
</evidence>
<dbReference type="InterPro" id="IPR003374">
    <property type="entry name" value="ApbE-like_sf"/>
</dbReference>
<evidence type="ECO:0000256" key="1">
    <source>
        <dbReference type="ARBA" id="ARBA00001946"/>
    </source>
</evidence>
<evidence type="ECO:0000256" key="5">
    <source>
        <dbReference type="ARBA" id="ARBA00022679"/>
    </source>
</evidence>
<keyword evidence="4" id="KW-0285">Flavoprotein</keyword>
<dbReference type="PANTHER" id="PTHR30040:SF2">
    <property type="entry name" value="FAD:PROTEIN FMN TRANSFERASE"/>
    <property type="match status" value="1"/>
</dbReference>
<dbReference type="AlphaFoldDB" id="A0A2T0T4L0"/>
<evidence type="ECO:0000313" key="12">
    <source>
        <dbReference type="Proteomes" id="UP000239494"/>
    </source>
</evidence>
<keyword evidence="8" id="KW-0460">Magnesium</keyword>
<keyword evidence="6" id="KW-0479">Metal-binding</keyword>
<organism evidence="11 12">
    <name type="scientific">Umezawaea tangerina</name>
    <dbReference type="NCBI Taxonomy" id="84725"/>
    <lineage>
        <taxon>Bacteria</taxon>
        <taxon>Bacillati</taxon>
        <taxon>Actinomycetota</taxon>
        <taxon>Actinomycetes</taxon>
        <taxon>Pseudonocardiales</taxon>
        <taxon>Pseudonocardiaceae</taxon>
        <taxon>Umezawaea</taxon>
    </lineage>
</organism>
<protein>
    <recommendedName>
        <fullName evidence="3">FAD:protein FMN transferase</fullName>
        <ecNumber evidence="2">2.7.1.180</ecNumber>
    </recommendedName>
    <alternativeName>
        <fullName evidence="9">Flavin transferase</fullName>
    </alternativeName>
</protein>
<dbReference type="PANTHER" id="PTHR30040">
    <property type="entry name" value="THIAMINE BIOSYNTHESIS LIPOPROTEIN APBE"/>
    <property type="match status" value="1"/>
</dbReference>
<evidence type="ECO:0000256" key="3">
    <source>
        <dbReference type="ARBA" id="ARBA00016337"/>
    </source>
</evidence>
<dbReference type="InterPro" id="IPR024932">
    <property type="entry name" value="ApbE"/>
</dbReference>
<dbReference type="Gene3D" id="3.10.520.10">
    <property type="entry name" value="ApbE-like domains"/>
    <property type="match status" value="1"/>
</dbReference>
<comment type="cofactor">
    <cofactor evidence="1">
        <name>Mg(2+)</name>
        <dbReference type="ChEBI" id="CHEBI:18420"/>
    </cofactor>
</comment>
<keyword evidence="5" id="KW-0808">Transferase</keyword>
<comment type="catalytic activity">
    <reaction evidence="10">
        <text>L-threonyl-[protein] + FAD = FMN-L-threonyl-[protein] + AMP + H(+)</text>
        <dbReference type="Rhea" id="RHEA:36847"/>
        <dbReference type="Rhea" id="RHEA-COMP:11060"/>
        <dbReference type="Rhea" id="RHEA-COMP:11061"/>
        <dbReference type="ChEBI" id="CHEBI:15378"/>
        <dbReference type="ChEBI" id="CHEBI:30013"/>
        <dbReference type="ChEBI" id="CHEBI:57692"/>
        <dbReference type="ChEBI" id="CHEBI:74257"/>
        <dbReference type="ChEBI" id="CHEBI:456215"/>
        <dbReference type="EC" id="2.7.1.180"/>
    </reaction>
</comment>
<evidence type="ECO:0000256" key="9">
    <source>
        <dbReference type="ARBA" id="ARBA00031306"/>
    </source>
</evidence>
<dbReference type="SUPFAM" id="SSF143631">
    <property type="entry name" value="ApbE-like"/>
    <property type="match status" value="1"/>
</dbReference>
<dbReference type="RefSeq" id="WP_245886797.1">
    <property type="nucleotide sequence ID" value="NZ_PVTF01000006.1"/>
</dbReference>
<name>A0A2T0T4L0_9PSEU</name>
<dbReference type="GO" id="GO:0046872">
    <property type="term" value="F:metal ion binding"/>
    <property type="evidence" value="ECO:0007669"/>
    <property type="project" value="UniProtKB-KW"/>
</dbReference>
<evidence type="ECO:0000256" key="8">
    <source>
        <dbReference type="ARBA" id="ARBA00022842"/>
    </source>
</evidence>
<proteinExistence type="predicted"/>
<reference evidence="11 12" key="1">
    <citation type="submission" date="2018-03" db="EMBL/GenBank/DDBJ databases">
        <title>Genomic Encyclopedia of Archaeal and Bacterial Type Strains, Phase II (KMG-II): from individual species to whole genera.</title>
        <authorList>
            <person name="Goeker M."/>
        </authorList>
    </citation>
    <scope>NUCLEOTIDE SEQUENCE [LARGE SCALE GENOMIC DNA]</scope>
    <source>
        <strain evidence="11 12">DSM 44720</strain>
    </source>
</reference>
<comment type="caution">
    <text evidence="11">The sequence shown here is derived from an EMBL/GenBank/DDBJ whole genome shotgun (WGS) entry which is preliminary data.</text>
</comment>
<evidence type="ECO:0000256" key="2">
    <source>
        <dbReference type="ARBA" id="ARBA00011955"/>
    </source>
</evidence>
<sequence length="303" mass="31584">MTHVVEFPVWGTTAVLAVTDRPVEAERLLRAVLDDVDLACSRFRADSELSRLHTTTGRAVPVGPVLAEALAVALRAARLTDGLVDPTVGAAVRAIGYDRDFASIVDGPLVPRAVPGWHRVLLDAERGEVVLPRGVELDLGATAKALAADRAARAISSMLDCGALVSLGGDVAVEGEVPPGGWRVALADDHRTAVAAPQAVVAVRRGGLATSSTTQRTWQRAGRAQHHIVDPRTGLAAEVVWRTATVAAATCVDANTAATAAIVLGHDAPEWLAEHGLPARLVSASGEVLAVAGWPAERERQVA</sequence>
<dbReference type="GO" id="GO:0016740">
    <property type="term" value="F:transferase activity"/>
    <property type="evidence" value="ECO:0007669"/>
    <property type="project" value="UniProtKB-KW"/>
</dbReference>
<gene>
    <name evidence="11" type="ORF">CLV43_106343</name>
</gene>
<keyword evidence="7" id="KW-0274">FAD</keyword>
<accession>A0A2T0T4L0</accession>
<dbReference type="EMBL" id="PVTF01000006">
    <property type="protein sequence ID" value="PRY40602.1"/>
    <property type="molecule type" value="Genomic_DNA"/>
</dbReference>
<keyword evidence="11" id="KW-0449">Lipoprotein</keyword>
<dbReference type="EC" id="2.7.1.180" evidence="2"/>
<evidence type="ECO:0000313" key="11">
    <source>
        <dbReference type="EMBL" id="PRY40602.1"/>
    </source>
</evidence>